<protein>
    <submittedName>
        <fullName evidence="2">Long-subunit fatty acid transport protein</fullName>
    </submittedName>
</protein>
<dbReference type="Gene3D" id="2.40.160.60">
    <property type="entry name" value="Outer membrane protein transport protein (OMPP1/FadL/TodX)"/>
    <property type="match status" value="1"/>
</dbReference>
<keyword evidence="3" id="KW-1185">Reference proteome</keyword>
<gene>
    <name evidence="2" type="ORF">BD809_101423</name>
</gene>
<dbReference type="SUPFAM" id="SSF56935">
    <property type="entry name" value="Porins"/>
    <property type="match status" value="1"/>
</dbReference>
<comment type="caution">
    <text evidence="2">The sequence shown here is derived from an EMBL/GenBank/DDBJ whole genome shotgun (WGS) entry which is preliminary data.</text>
</comment>
<proteinExistence type="predicted"/>
<dbReference type="AlphaFoldDB" id="A0A5S5CFZ4"/>
<evidence type="ECO:0000313" key="3">
    <source>
        <dbReference type="Proteomes" id="UP000324376"/>
    </source>
</evidence>
<accession>A0A5S5CFZ4</accession>
<reference evidence="2 3" key="1">
    <citation type="submission" date="2019-07" db="EMBL/GenBank/DDBJ databases">
        <title>Genomic Encyclopedia of Archaeal and Bacterial Type Strains, Phase II (KMG-II): from individual species to whole genera.</title>
        <authorList>
            <person name="Goeker M."/>
        </authorList>
    </citation>
    <scope>NUCLEOTIDE SEQUENCE [LARGE SCALE GENOMIC DNA]</scope>
    <source>
        <strain evidence="2 3">DSM 17527</strain>
    </source>
</reference>
<evidence type="ECO:0000256" key="1">
    <source>
        <dbReference type="SAM" id="SignalP"/>
    </source>
</evidence>
<organism evidence="2 3">
    <name type="scientific">Aquimarina intermedia</name>
    <dbReference type="NCBI Taxonomy" id="350814"/>
    <lineage>
        <taxon>Bacteria</taxon>
        <taxon>Pseudomonadati</taxon>
        <taxon>Bacteroidota</taxon>
        <taxon>Flavobacteriia</taxon>
        <taxon>Flavobacteriales</taxon>
        <taxon>Flavobacteriaceae</taxon>
        <taxon>Aquimarina</taxon>
    </lineage>
</organism>
<feature type="signal peptide" evidence="1">
    <location>
        <begin position="1"/>
        <end position="19"/>
    </location>
</feature>
<dbReference type="EMBL" id="VNHU01000001">
    <property type="protein sequence ID" value="TYP77270.1"/>
    <property type="molecule type" value="Genomic_DNA"/>
</dbReference>
<keyword evidence="1" id="KW-0732">Signal</keyword>
<sequence length="414" mass="45368">MIKKILVVLLVIVAGFSYAQEGTSSPYSYYGIGLQKFKGTVENRSMGGLSFLTDSIHINLQNPSAYGDLKLTAYTLGATYNSLKLNSQNGSSSTDNATLDYLAVAIPAGKFGFGFGVVPVNAVGYQLKSEQADGSETRFSGTGGLNRVFLAAGVQINKNLNVGLDLHYNFGNIQNKVLLTRSDILFSTREINDSDLSGFSMSLGLTYRTMLTDKLELTTSIVSSPSFALSSENDRTLSSVIVNSNGGETLIESQDVEVENRDLDLPAEFKFGAGIGAPKNWYVGGEYSYVDAEKFQNRSFTQEGVTYDNASKFKLGGYYIPNYRSLTSYLNRIVYRAGVRYEETGLTIDDNAINEFGISFGVGLPVGRLFSNLNIGFEYGQRGTKDAGLIREDFMNLSLSLSLNDKWFRQIKFN</sequence>
<evidence type="ECO:0000313" key="2">
    <source>
        <dbReference type="EMBL" id="TYP77270.1"/>
    </source>
</evidence>
<dbReference type="Proteomes" id="UP000324376">
    <property type="component" value="Unassembled WGS sequence"/>
</dbReference>
<dbReference type="RefSeq" id="WP_148781286.1">
    <property type="nucleotide sequence ID" value="NZ_VNHU01000001.1"/>
</dbReference>
<feature type="chain" id="PRO_5024394747" evidence="1">
    <location>
        <begin position="20"/>
        <end position="414"/>
    </location>
</feature>
<dbReference type="OrthoDB" id="1491239at2"/>
<name>A0A5S5CFZ4_9FLAO</name>